<dbReference type="Pfam" id="PF00672">
    <property type="entry name" value="HAMP"/>
    <property type="match status" value="1"/>
</dbReference>
<dbReference type="CDD" id="cd00082">
    <property type="entry name" value="HisKA"/>
    <property type="match status" value="1"/>
</dbReference>
<keyword evidence="7 14" id="KW-0418">Kinase</keyword>
<dbReference type="Gene3D" id="6.10.340.10">
    <property type="match status" value="1"/>
</dbReference>
<keyword evidence="15" id="KW-1185">Reference proteome</keyword>
<dbReference type="Gene3D" id="3.30.565.10">
    <property type="entry name" value="Histidine kinase-like ATPase, C-terminal domain"/>
    <property type="match status" value="1"/>
</dbReference>
<dbReference type="GO" id="GO:0000155">
    <property type="term" value="F:phosphorelay sensor kinase activity"/>
    <property type="evidence" value="ECO:0007669"/>
    <property type="project" value="InterPro"/>
</dbReference>
<keyword evidence="10 11" id="KW-0472">Membrane</keyword>
<dbReference type="InterPro" id="IPR005467">
    <property type="entry name" value="His_kinase_dom"/>
</dbReference>
<dbReference type="Pfam" id="PF00512">
    <property type="entry name" value="HisKA"/>
    <property type="match status" value="1"/>
</dbReference>
<dbReference type="CDD" id="cd06225">
    <property type="entry name" value="HAMP"/>
    <property type="match status" value="1"/>
</dbReference>
<evidence type="ECO:0000256" key="4">
    <source>
        <dbReference type="ARBA" id="ARBA00022553"/>
    </source>
</evidence>
<dbReference type="GO" id="GO:0005886">
    <property type="term" value="C:plasma membrane"/>
    <property type="evidence" value="ECO:0007669"/>
    <property type="project" value="UniProtKB-SubCell"/>
</dbReference>
<evidence type="ECO:0000259" key="13">
    <source>
        <dbReference type="PROSITE" id="PS50885"/>
    </source>
</evidence>
<comment type="caution">
    <text evidence="14">The sequence shown here is derived from an EMBL/GenBank/DDBJ whole genome shotgun (WGS) entry which is preliminary data.</text>
</comment>
<evidence type="ECO:0000256" key="1">
    <source>
        <dbReference type="ARBA" id="ARBA00000085"/>
    </source>
</evidence>
<keyword evidence="9" id="KW-0902">Two-component regulatory system</keyword>
<dbReference type="InterPro" id="IPR003594">
    <property type="entry name" value="HATPase_dom"/>
</dbReference>
<evidence type="ECO:0000256" key="5">
    <source>
        <dbReference type="ARBA" id="ARBA00022679"/>
    </source>
</evidence>
<keyword evidence="8 11" id="KW-1133">Transmembrane helix</keyword>
<dbReference type="PANTHER" id="PTHR45436">
    <property type="entry name" value="SENSOR HISTIDINE KINASE YKOH"/>
    <property type="match status" value="1"/>
</dbReference>
<evidence type="ECO:0000313" key="14">
    <source>
        <dbReference type="EMBL" id="TBN57056.1"/>
    </source>
</evidence>
<evidence type="ECO:0000256" key="11">
    <source>
        <dbReference type="SAM" id="Phobius"/>
    </source>
</evidence>
<keyword evidence="4" id="KW-0597">Phosphoprotein</keyword>
<dbReference type="CDD" id="cd00075">
    <property type="entry name" value="HATPase"/>
    <property type="match status" value="1"/>
</dbReference>
<dbReference type="Gene3D" id="1.10.287.130">
    <property type="match status" value="1"/>
</dbReference>
<dbReference type="InterPro" id="IPR003660">
    <property type="entry name" value="HAMP_dom"/>
</dbReference>
<evidence type="ECO:0000259" key="12">
    <source>
        <dbReference type="PROSITE" id="PS50109"/>
    </source>
</evidence>
<dbReference type="InterPro" id="IPR036097">
    <property type="entry name" value="HisK_dim/P_sf"/>
</dbReference>
<evidence type="ECO:0000256" key="8">
    <source>
        <dbReference type="ARBA" id="ARBA00022989"/>
    </source>
</evidence>
<dbReference type="SUPFAM" id="SSF55874">
    <property type="entry name" value="ATPase domain of HSP90 chaperone/DNA topoisomerase II/histidine kinase"/>
    <property type="match status" value="1"/>
</dbReference>
<organism evidence="14 15">
    <name type="scientific">Glaciihabitans arcticus</name>
    <dbReference type="NCBI Taxonomy" id="2668039"/>
    <lineage>
        <taxon>Bacteria</taxon>
        <taxon>Bacillati</taxon>
        <taxon>Actinomycetota</taxon>
        <taxon>Actinomycetes</taxon>
        <taxon>Micrococcales</taxon>
        <taxon>Microbacteriaceae</taxon>
        <taxon>Glaciihabitans</taxon>
    </lineage>
</organism>
<keyword evidence="6 11" id="KW-0812">Transmembrane</keyword>
<gene>
    <name evidence="14" type="ORF">EYE40_06380</name>
</gene>
<evidence type="ECO:0000256" key="6">
    <source>
        <dbReference type="ARBA" id="ARBA00022692"/>
    </source>
</evidence>
<dbReference type="PROSITE" id="PS50885">
    <property type="entry name" value="HAMP"/>
    <property type="match status" value="1"/>
</dbReference>
<dbReference type="SUPFAM" id="SSF158472">
    <property type="entry name" value="HAMP domain-like"/>
    <property type="match status" value="1"/>
</dbReference>
<accession>A0A4Q9GQC0</accession>
<feature type="domain" description="HAMP" evidence="13">
    <location>
        <begin position="211"/>
        <end position="263"/>
    </location>
</feature>
<evidence type="ECO:0000256" key="9">
    <source>
        <dbReference type="ARBA" id="ARBA00023012"/>
    </source>
</evidence>
<proteinExistence type="predicted"/>
<dbReference type="SMART" id="SM00387">
    <property type="entry name" value="HATPase_c"/>
    <property type="match status" value="1"/>
</dbReference>
<dbReference type="EC" id="2.7.13.3" evidence="3"/>
<dbReference type="InterPro" id="IPR004358">
    <property type="entry name" value="Sig_transdc_His_kin-like_C"/>
</dbReference>
<dbReference type="PRINTS" id="PR00344">
    <property type="entry name" value="BCTRLSENSOR"/>
</dbReference>
<name>A0A4Q9GQC0_9MICO</name>
<feature type="domain" description="Histidine kinase" evidence="12">
    <location>
        <begin position="271"/>
        <end position="477"/>
    </location>
</feature>
<dbReference type="Proteomes" id="UP000294194">
    <property type="component" value="Unassembled WGS sequence"/>
</dbReference>
<dbReference type="InterPro" id="IPR036890">
    <property type="entry name" value="HATPase_C_sf"/>
</dbReference>
<dbReference type="AlphaFoldDB" id="A0A4Q9GQC0"/>
<dbReference type="EMBL" id="SISG01000001">
    <property type="protein sequence ID" value="TBN57056.1"/>
    <property type="molecule type" value="Genomic_DNA"/>
</dbReference>
<evidence type="ECO:0000256" key="7">
    <source>
        <dbReference type="ARBA" id="ARBA00022777"/>
    </source>
</evidence>
<evidence type="ECO:0000256" key="2">
    <source>
        <dbReference type="ARBA" id="ARBA00004236"/>
    </source>
</evidence>
<protein>
    <recommendedName>
        <fullName evidence="3">histidine kinase</fullName>
        <ecNumber evidence="3">2.7.13.3</ecNumber>
    </recommendedName>
</protein>
<dbReference type="PROSITE" id="PS50109">
    <property type="entry name" value="HIS_KIN"/>
    <property type="match status" value="1"/>
</dbReference>
<dbReference type="PANTHER" id="PTHR45436:SF5">
    <property type="entry name" value="SENSOR HISTIDINE KINASE TRCS"/>
    <property type="match status" value="1"/>
</dbReference>
<feature type="transmembrane region" description="Helical" evidence="11">
    <location>
        <begin position="191"/>
        <end position="214"/>
    </location>
</feature>
<dbReference type="RefSeq" id="WP_130981167.1">
    <property type="nucleotide sequence ID" value="NZ_SISG01000001.1"/>
</dbReference>
<comment type="catalytic activity">
    <reaction evidence="1">
        <text>ATP + protein L-histidine = ADP + protein N-phospho-L-histidine.</text>
        <dbReference type="EC" id="2.7.13.3"/>
    </reaction>
</comment>
<dbReference type="InterPro" id="IPR003661">
    <property type="entry name" value="HisK_dim/P_dom"/>
</dbReference>
<dbReference type="SMART" id="SM00304">
    <property type="entry name" value="HAMP"/>
    <property type="match status" value="1"/>
</dbReference>
<evidence type="ECO:0000313" key="15">
    <source>
        <dbReference type="Proteomes" id="UP000294194"/>
    </source>
</evidence>
<evidence type="ECO:0000256" key="10">
    <source>
        <dbReference type="ARBA" id="ARBA00023136"/>
    </source>
</evidence>
<comment type="subcellular location">
    <subcellularLocation>
        <location evidence="2">Cell membrane</location>
    </subcellularLocation>
</comment>
<keyword evidence="5" id="KW-0808">Transferase</keyword>
<dbReference type="InterPro" id="IPR050428">
    <property type="entry name" value="TCS_sensor_his_kinase"/>
</dbReference>
<dbReference type="Pfam" id="PF02518">
    <property type="entry name" value="HATPase_c"/>
    <property type="match status" value="1"/>
</dbReference>
<reference evidence="15" key="1">
    <citation type="submission" date="2019-02" db="EMBL/GenBank/DDBJ databases">
        <title>Glaciihabitans arcticus sp. nov., a psychrotolerant bacterium isolated from polar soil.</title>
        <authorList>
            <person name="Dahal R.H."/>
        </authorList>
    </citation>
    <scope>NUCLEOTIDE SEQUENCE [LARGE SCALE GENOMIC DNA]</scope>
    <source>
        <strain evidence="15">RP-3-7</strain>
    </source>
</reference>
<sequence>MSARGLPRWSVRARILASMLVVTAVGMALAGAVTFLVQRERTLEEMDARLLGSIETARIIVSGDAPTTATDGTVGQGQVFPTVRAALQGILESDVPAHDESALGIIDGVASYVPGVEVDIHLENEDAFVSRIVEEVDDGSVRQGTAVVAGTNVRYIASPIEVAGDPEQGIYLVTLNSDEELDELVSAFSTYALVALLALLVTGLVGWFVAGTLLRPIRRLRAAASRITASDRNERIIVEGRDDVSELTVTVNDMLDRLDSAMNSQHQLLDDVRHELKTPLTILRGHLELVDSSKVDDVEATRALALDELDRMAALVDDIDTWASVQSSTPNLEEVDVAAFTDSVFAKASALPDHSWELSGRATGVARLDAHRVTQGWLQLVDNAAKYSPTGSTIVLGSLVTNGAVEFWVQDAGPGIPAGSEDRIFERFGRIDAGRGIHGSGLGLPIVRSIAHAHGGRVSLASSDAGSRFGIVIPLTEGPQ</sequence>
<evidence type="ECO:0000256" key="3">
    <source>
        <dbReference type="ARBA" id="ARBA00012438"/>
    </source>
</evidence>
<dbReference type="SUPFAM" id="SSF47384">
    <property type="entry name" value="Homodimeric domain of signal transducing histidine kinase"/>
    <property type="match status" value="1"/>
</dbReference>
<dbReference type="SMART" id="SM00388">
    <property type="entry name" value="HisKA"/>
    <property type="match status" value="1"/>
</dbReference>